<feature type="transmembrane region" description="Helical" evidence="7">
    <location>
        <begin position="59"/>
        <end position="78"/>
    </location>
</feature>
<evidence type="ECO:0000313" key="9">
    <source>
        <dbReference type="EMBL" id="OGK49874.1"/>
    </source>
</evidence>
<dbReference type="PANTHER" id="PTHR42751">
    <property type="entry name" value="SODIUM/HYDROGEN EXCHANGER FAMILY/TRKA DOMAIN PROTEIN"/>
    <property type="match status" value="1"/>
</dbReference>
<evidence type="ECO:0000256" key="2">
    <source>
        <dbReference type="ARBA" id="ARBA00005551"/>
    </source>
</evidence>
<keyword evidence="4 7" id="KW-0812">Transmembrane</keyword>
<gene>
    <name evidence="9" type="ORF">A3B50_03755</name>
</gene>
<keyword evidence="3" id="KW-0813">Transport</keyword>
<dbReference type="Pfam" id="PF02254">
    <property type="entry name" value="TrkA_N"/>
    <property type="match status" value="1"/>
</dbReference>
<evidence type="ECO:0000256" key="1">
    <source>
        <dbReference type="ARBA" id="ARBA00004141"/>
    </source>
</evidence>
<feature type="transmembrane region" description="Helical" evidence="7">
    <location>
        <begin position="327"/>
        <end position="348"/>
    </location>
</feature>
<comment type="similarity">
    <text evidence="2">Belongs to the monovalent cation:proton antiporter 2 (CPA2) transporter (TC 2.A.37) family.</text>
</comment>
<feature type="transmembrane region" description="Helical" evidence="7">
    <location>
        <begin position="360"/>
        <end position="378"/>
    </location>
</feature>
<comment type="caution">
    <text evidence="9">The sequence shown here is derived from an EMBL/GenBank/DDBJ whole genome shotgun (WGS) entry which is preliminary data.</text>
</comment>
<feature type="transmembrane region" description="Helical" evidence="7">
    <location>
        <begin position="87"/>
        <end position="112"/>
    </location>
</feature>
<accession>A0A1F7J2P0</accession>
<feature type="transmembrane region" description="Helical" evidence="7">
    <location>
        <begin position="185"/>
        <end position="203"/>
    </location>
</feature>
<dbReference type="GO" id="GO:0015297">
    <property type="term" value="F:antiporter activity"/>
    <property type="evidence" value="ECO:0007669"/>
    <property type="project" value="InterPro"/>
</dbReference>
<dbReference type="Pfam" id="PF00999">
    <property type="entry name" value="Na_H_Exchanger"/>
    <property type="match status" value="1"/>
</dbReference>
<comment type="subcellular location">
    <subcellularLocation>
        <location evidence="1">Membrane</location>
        <topology evidence="1">Multi-pass membrane protein</topology>
    </subcellularLocation>
</comment>
<dbReference type="PROSITE" id="PS51201">
    <property type="entry name" value="RCK_N"/>
    <property type="match status" value="1"/>
</dbReference>
<dbReference type="PANTHER" id="PTHR42751:SF6">
    <property type="entry name" value="CONSERVED INTEGRAL MEMBRANE TRANSPORT PROTEIN-RELATED"/>
    <property type="match status" value="1"/>
</dbReference>
<evidence type="ECO:0000313" key="10">
    <source>
        <dbReference type="Proteomes" id="UP000178558"/>
    </source>
</evidence>
<dbReference type="InterPro" id="IPR038770">
    <property type="entry name" value="Na+/solute_symporter_sf"/>
</dbReference>
<feature type="domain" description="RCK N-terminal" evidence="8">
    <location>
        <begin position="420"/>
        <end position="537"/>
    </location>
</feature>
<evidence type="ECO:0000256" key="7">
    <source>
        <dbReference type="SAM" id="Phobius"/>
    </source>
</evidence>
<dbReference type="GO" id="GO:0006813">
    <property type="term" value="P:potassium ion transport"/>
    <property type="evidence" value="ECO:0007669"/>
    <property type="project" value="InterPro"/>
</dbReference>
<dbReference type="InterPro" id="IPR003148">
    <property type="entry name" value="RCK_N"/>
</dbReference>
<dbReference type="EMBL" id="MGAQ01000024">
    <property type="protein sequence ID" value="OGK49874.1"/>
    <property type="molecule type" value="Genomic_DNA"/>
</dbReference>
<name>A0A1F7J2P0_9BACT</name>
<reference evidence="9 10" key="1">
    <citation type="journal article" date="2016" name="Nat. Commun.">
        <title>Thousands of microbial genomes shed light on interconnected biogeochemical processes in an aquifer system.</title>
        <authorList>
            <person name="Anantharaman K."/>
            <person name="Brown C.T."/>
            <person name="Hug L.A."/>
            <person name="Sharon I."/>
            <person name="Castelle C.J."/>
            <person name="Probst A.J."/>
            <person name="Thomas B.C."/>
            <person name="Singh A."/>
            <person name="Wilkins M.J."/>
            <person name="Karaoz U."/>
            <person name="Brodie E.L."/>
            <person name="Williams K.H."/>
            <person name="Hubbard S.S."/>
            <person name="Banfield J.F."/>
        </authorList>
    </citation>
    <scope>NUCLEOTIDE SEQUENCE [LARGE SCALE GENOMIC DNA]</scope>
</reference>
<evidence type="ECO:0000256" key="3">
    <source>
        <dbReference type="ARBA" id="ARBA00022448"/>
    </source>
</evidence>
<evidence type="ECO:0000259" key="8">
    <source>
        <dbReference type="PROSITE" id="PS51201"/>
    </source>
</evidence>
<dbReference type="GO" id="GO:1902600">
    <property type="term" value="P:proton transmembrane transport"/>
    <property type="evidence" value="ECO:0007669"/>
    <property type="project" value="InterPro"/>
</dbReference>
<dbReference type="InterPro" id="IPR006153">
    <property type="entry name" value="Cation/H_exchanger_TM"/>
</dbReference>
<feature type="transmembrane region" description="Helical" evidence="7">
    <location>
        <begin position="224"/>
        <end position="250"/>
    </location>
</feature>
<dbReference type="Proteomes" id="UP000178558">
    <property type="component" value="Unassembled WGS sequence"/>
</dbReference>
<feature type="transmembrane region" description="Helical" evidence="7">
    <location>
        <begin position="118"/>
        <end position="137"/>
    </location>
</feature>
<feature type="transmembrane region" description="Helical" evidence="7">
    <location>
        <begin position="299"/>
        <end position="321"/>
    </location>
</feature>
<evidence type="ECO:0000256" key="4">
    <source>
        <dbReference type="ARBA" id="ARBA00022692"/>
    </source>
</evidence>
<feature type="transmembrane region" description="Helical" evidence="7">
    <location>
        <begin position="6"/>
        <end position="25"/>
    </location>
</feature>
<keyword evidence="5 7" id="KW-1133">Transmembrane helix</keyword>
<feature type="transmembrane region" description="Helical" evidence="7">
    <location>
        <begin position="149"/>
        <end position="173"/>
    </location>
</feature>
<proteinExistence type="inferred from homology"/>
<protein>
    <recommendedName>
        <fullName evidence="8">RCK N-terminal domain-containing protein</fullName>
    </recommendedName>
</protein>
<evidence type="ECO:0000256" key="6">
    <source>
        <dbReference type="ARBA" id="ARBA00023136"/>
    </source>
</evidence>
<dbReference type="Gene3D" id="3.40.50.720">
    <property type="entry name" value="NAD(P)-binding Rossmann-like Domain"/>
    <property type="match status" value="1"/>
</dbReference>
<dbReference type="InterPro" id="IPR036291">
    <property type="entry name" value="NAD(P)-bd_dom_sf"/>
</dbReference>
<dbReference type="SUPFAM" id="SSF51735">
    <property type="entry name" value="NAD(P)-binding Rossmann-fold domains"/>
    <property type="match status" value="1"/>
</dbReference>
<organism evidence="9 10">
    <name type="scientific">Candidatus Roizmanbacteria bacterium RIFCSPLOWO2_01_FULL_40_42</name>
    <dbReference type="NCBI Taxonomy" id="1802066"/>
    <lineage>
        <taxon>Bacteria</taxon>
        <taxon>Candidatus Roizmaniibacteriota</taxon>
    </lineage>
</organism>
<sequence length="575" mass="64901">MPEIPVTTFFNYFLYLFIPFVFGFLAKKIKISPVIGYIIGGIALGNVFSGVISQEAIRGFAYFGIILLLFTVGLDINLNKITILKKFIVIGGTIQILLSLFLITVLSTFFGFSFLQSFLIGIALTSSSTSIVAKIIQDRGEESSFLGEVALGVLMFQDLAFIPFIIIFTFFNGQEQSVFEVVRDIGIGLVQATVIIWVMYFFGKRYIPKLFNAIAKTSRELLNLFVIVFIFMTVAISASLEVPVLIGAFMAGVLVSQTSEHYHIFSQIRPLRDLMAIIFFVYIGTHVKVPEVIFMIPKIALFAFLLVLIKALILLAVFLYFRFSSRMAFYLAIFLFQASENAFILLSLAFTNKILTSEQYLFVLTAVLMSLMFTPVLINSKDSLYQSLRSFLKKYVPAVELFIKHRLDFDQSPLQAFRIRNHVILCGYGRIGSQIGKALNLANIPFVAIDYNFHTVEKAKKEGVNIIYGDPTDYDVLDFAETEYAQALVIAVPINFDQEQIILNAKKLNSKIVLIGRVHTEKDKQRMKDLGVNSVVSPELEASLSIIKKLFIMKRMGKDDIMRRIRHIKLVQGII</sequence>
<dbReference type="Gene3D" id="1.20.1530.20">
    <property type="match status" value="1"/>
</dbReference>
<keyword evidence="6 7" id="KW-0472">Membrane</keyword>
<feature type="transmembrane region" description="Helical" evidence="7">
    <location>
        <begin position="34"/>
        <end position="53"/>
    </location>
</feature>
<evidence type="ECO:0000256" key="5">
    <source>
        <dbReference type="ARBA" id="ARBA00022989"/>
    </source>
</evidence>
<dbReference type="AlphaFoldDB" id="A0A1F7J2P0"/>
<dbReference type="GO" id="GO:0016020">
    <property type="term" value="C:membrane"/>
    <property type="evidence" value="ECO:0007669"/>
    <property type="project" value="UniProtKB-SubCell"/>
</dbReference>